<dbReference type="EMBL" id="LZZM01000205">
    <property type="protein sequence ID" value="OOM74024.1"/>
    <property type="molecule type" value="Genomic_DNA"/>
</dbReference>
<evidence type="ECO:0000313" key="1">
    <source>
        <dbReference type="EMBL" id="OOM74024.1"/>
    </source>
</evidence>
<organism evidence="1 2">
    <name type="scientific">Clostridium puniceum</name>
    <dbReference type="NCBI Taxonomy" id="29367"/>
    <lineage>
        <taxon>Bacteria</taxon>
        <taxon>Bacillati</taxon>
        <taxon>Bacillota</taxon>
        <taxon>Clostridia</taxon>
        <taxon>Eubacteriales</taxon>
        <taxon>Clostridiaceae</taxon>
        <taxon>Clostridium</taxon>
    </lineage>
</organism>
<evidence type="ECO:0000313" key="2">
    <source>
        <dbReference type="Proteomes" id="UP000190890"/>
    </source>
</evidence>
<accession>A0A1S8T8S4</accession>
<comment type="caution">
    <text evidence="1">The sequence shown here is derived from an EMBL/GenBank/DDBJ whole genome shotgun (WGS) entry which is preliminary data.</text>
</comment>
<dbReference type="Proteomes" id="UP000190890">
    <property type="component" value="Unassembled WGS sequence"/>
</dbReference>
<gene>
    <name evidence="1" type="ORF">CLPUN_41640</name>
</gene>
<keyword evidence="2" id="KW-1185">Reference proteome</keyword>
<sequence>MIERAYIEAPSSKEQVSGNIYIYYAKDNQYRSIAKIIENRISEDYKELFIILAKCNEDMDYYSRFKENVNKVTLNKRIFCILYNWESYKNQSFSKKNEEILAVNDNQNLIDAIKFNVSRKIGISKEKIIVTEYFNDIDLNTLEVLEKNNDFLHLLTNIKEASEEIGISIKIKPSSKEKIINISLNQERMSVQALVGMLYERYNGYLVDLWNRIIEGEKTNNKHQKYYYSEIRTIIGNRKDDYKEYKHISYENSNEEKKKIIDFSLRNGDYNDSKTILKMLVNYGYHIVGFNSNESKIIVSVNGEISQEDKDKLIKSIKGRLEESAINYFESAFLINISKNKFNHNNLYKALESEKNITIDDFYNAFKEVFKKMSENILRYEVSLQ</sequence>
<reference evidence="1 2" key="1">
    <citation type="submission" date="2016-05" db="EMBL/GenBank/DDBJ databases">
        <title>Microbial solvent formation.</title>
        <authorList>
            <person name="Poehlein A."/>
            <person name="Montoya Solano J.D."/>
            <person name="Flitsch S."/>
            <person name="Krabben P."/>
            <person name="Duerre P."/>
            <person name="Daniel R."/>
        </authorList>
    </citation>
    <scope>NUCLEOTIDE SEQUENCE [LARGE SCALE GENOMIC DNA]</scope>
    <source>
        <strain evidence="1 2">DSM 2619</strain>
    </source>
</reference>
<name>A0A1S8T8S4_9CLOT</name>
<dbReference type="AlphaFoldDB" id="A0A1S8T8S4"/>
<proteinExistence type="predicted"/>
<protein>
    <submittedName>
        <fullName evidence="1">Uncharacterized protein</fullName>
    </submittedName>
</protein>